<protein>
    <submittedName>
        <fullName evidence="2">Uncharacterized protein</fullName>
    </submittedName>
</protein>
<reference evidence="2 3" key="1">
    <citation type="submission" date="2016-10" db="EMBL/GenBank/DDBJ databases">
        <title>Genome sequence of Streptomyces gilvigriseus MUSC 26.</title>
        <authorList>
            <person name="Lee L.-H."/>
            <person name="Ser H.-L."/>
        </authorList>
    </citation>
    <scope>NUCLEOTIDE SEQUENCE [LARGE SCALE GENOMIC DNA]</scope>
    <source>
        <strain evidence="2 3">MUSC 26</strain>
    </source>
</reference>
<dbReference type="OrthoDB" id="3854098at2"/>
<evidence type="ECO:0000313" key="2">
    <source>
        <dbReference type="EMBL" id="OIV38815.1"/>
    </source>
</evidence>
<organism evidence="2 3">
    <name type="scientific">Mangrovactinospora gilvigrisea</name>
    <dbReference type="NCBI Taxonomy" id="1428644"/>
    <lineage>
        <taxon>Bacteria</taxon>
        <taxon>Bacillati</taxon>
        <taxon>Actinomycetota</taxon>
        <taxon>Actinomycetes</taxon>
        <taxon>Kitasatosporales</taxon>
        <taxon>Streptomycetaceae</taxon>
        <taxon>Mangrovactinospora</taxon>
    </lineage>
</organism>
<accession>A0A1J7BJF4</accession>
<name>A0A1J7BJF4_9ACTN</name>
<feature type="region of interest" description="Disordered" evidence="1">
    <location>
        <begin position="1"/>
        <end position="24"/>
    </location>
</feature>
<evidence type="ECO:0000313" key="3">
    <source>
        <dbReference type="Proteomes" id="UP000243342"/>
    </source>
</evidence>
<evidence type="ECO:0000256" key="1">
    <source>
        <dbReference type="SAM" id="MobiDB-lite"/>
    </source>
</evidence>
<dbReference type="RefSeq" id="WP_071655148.1">
    <property type="nucleotide sequence ID" value="NZ_MLCF01000011.1"/>
</dbReference>
<gene>
    <name evidence="2" type="ORF">BIV57_03475</name>
</gene>
<proteinExistence type="predicted"/>
<dbReference type="EMBL" id="MLCF01000011">
    <property type="protein sequence ID" value="OIV38815.1"/>
    <property type="molecule type" value="Genomic_DNA"/>
</dbReference>
<keyword evidence="3" id="KW-1185">Reference proteome</keyword>
<comment type="caution">
    <text evidence="2">The sequence shown here is derived from an EMBL/GenBank/DDBJ whole genome shotgun (WGS) entry which is preliminary data.</text>
</comment>
<dbReference type="STRING" id="1428644.BIV57_03475"/>
<dbReference type="Proteomes" id="UP000243342">
    <property type="component" value="Unassembled WGS sequence"/>
</dbReference>
<dbReference type="AlphaFoldDB" id="A0A1J7BJF4"/>
<sequence length="167" mass="17700">MYEPIRGKSVHTVPAPAAPRADAARRDQLAEQLAGHLGALLPHTGVLRRLTAELLARHDDADDALAAPLRAQLADLESAEPALTERIAQLAPSGHRTRFWQGTRVPAADADAPAEIRSLLSLHEQAHALAGRALVSAASRQDTRTAMLACRRMDAHSEALAALGSAP</sequence>